<accession>A0A645AFG9</accession>
<dbReference type="AlphaFoldDB" id="A0A645AFG9"/>
<dbReference type="Pfam" id="PF26541">
    <property type="entry name" value="MafI2"/>
    <property type="match status" value="1"/>
</dbReference>
<gene>
    <name evidence="1" type="ORF">SDC9_96303</name>
</gene>
<dbReference type="InterPro" id="IPR058702">
    <property type="entry name" value="MafI2-like"/>
</dbReference>
<organism evidence="1">
    <name type="scientific">bioreactor metagenome</name>
    <dbReference type="NCBI Taxonomy" id="1076179"/>
    <lineage>
        <taxon>unclassified sequences</taxon>
        <taxon>metagenomes</taxon>
        <taxon>ecological metagenomes</taxon>
    </lineage>
</organism>
<evidence type="ECO:0000313" key="1">
    <source>
        <dbReference type="EMBL" id="MPM49573.1"/>
    </source>
</evidence>
<reference evidence="1" key="1">
    <citation type="submission" date="2019-08" db="EMBL/GenBank/DDBJ databases">
        <authorList>
            <person name="Kucharzyk K."/>
            <person name="Murdoch R.W."/>
            <person name="Higgins S."/>
            <person name="Loffler F."/>
        </authorList>
    </citation>
    <scope>NUCLEOTIDE SEQUENCE</scope>
</reference>
<name>A0A645AFG9_9ZZZZ</name>
<comment type="caution">
    <text evidence="1">The sequence shown here is derived from an EMBL/GenBank/DDBJ whole genome shotgun (WGS) entry which is preliminary data.</text>
</comment>
<sequence length="117" mass="13769">MLINETHTNRQKNLPLFQQVKFSTFYSLVGRASKKMRGISFNYDHERKTIETIIIFDSILSEEEQEEMEIANTEVLADIHNEVAGFFLTLKVIPSSKSILDQRGNWGWIYLRHEYDN</sequence>
<protein>
    <submittedName>
        <fullName evidence="1">Uncharacterized protein</fullName>
    </submittedName>
</protein>
<proteinExistence type="predicted"/>
<dbReference type="EMBL" id="VSSQ01012582">
    <property type="protein sequence ID" value="MPM49573.1"/>
    <property type="molecule type" value="Genomic_DNA"/>
</dbReference>